<dbReference type="SMART" id="SM00938">
    <property type="entry name" value="P-II"/>
    <property type="match status" value="1"/>
</dbReference>
<dbReference type="InterPro" id="IPR015867">
    <property type="entry name" value="N-reg_PII/ATP_PRibTrfase_C"/>
</dbReference>
<comment type="similarity">
    <text evidence="1">Belongs to the P(II) protein family.</text>
</comment>
<dbReference type="Proteomes" id="UP001500187">
    <property type="component" value="Unassembled WGS sequence"/>
</dbReference>
<protein>
    <submittedName>
        <fullName evidence="2">P-II family nitrogen regulator</fullName>
    </submittedName>
</protein>
<dbReference type="EMBL" id="BAABKP010000001">
    <property type="protein sequence ID" value="GAA4792182.1"/>
    <property type="molecule type" value="Genomic_DNA"/>
</dbReference>
<dbReference type="RefSeq" id="WP_345444990.1">
    <property type="nucleotide sequence ID" value="NZ_BAABKP010000001.1"/>
</dbReference>
<comment type="caution">
    <text evidence="2">The sequence shown here is derived from an EMBL/GenBank/DDBJ whole genome shotgun (WGS) entry which is preliminary data.</text>
</comment>
<dbReference type="PROSITE" id="PS51343">
    <property type="entry name" value="PII_GLNB_DOM"/>
    <property type="match status" value="1"/>
</dbReference>
<dbReference type="Pfam" id="PF00543">
    <property type="entry name" value="P-II"/>
    <property type="match status" value="1"/>
</dbReference>
<gene>
    <name evidence="2" type="ORF">GCM10023352_08280</name>
</gene>
<dbReference type="PANTHER" id="PTHR30115">
    <property type="entry name" value="NITROGEN REGULATORY PROTEIN P-II"/>
    <property type="match status" value="1"/>
</dbReference>
<dbReference type="InterPro" id="IPR011322">
    <property type="entry name" value="N-reg_PII-like_a/b"/>
</dbReference>
<evidence type="ECO:0000313" key="2">
    <source>
        <dbReference type="EMBL" id="GAA4792182.1"/>
    </source>
</evidence>
<evidence type="ECO:0000313" key="3">
    <source>
        <dbReference type="Proteomes" id="UP001500187"/>
    </source>
</evidence>
<dbReference type="Gene3D" id="3.30.70.120">
    <property type="match status" value="1"/>
</dbReference>
<name>A0ABP9BCA2_9MICC</name>
<sequence length="112" mass="12053">MKLVTALIQPEKFEDIKIALENLGVDGMTVSEASGYGRQSGHTEIYRGKEYNVRLIPKVRLEILADDAQADDIVGVIIATANTGSPGDGKVWVSPVDEVVRVSTGERDLAAI</sequence>
<evidence type="ECO:0000256" key="1">
    <source>
        <dbReference type="RuleBase" id="RU003936"/>
    </source>
</evidence>
<organism evidence="2 3">
    <name type="scientific">Rothia endophytica</name>
    <dbReference type="NCBI Taxonomy" id="1324766"/>
    <lineage>
        <taxon>Bacteria</taxon>
        <taxon>Bacillati</taxon>
        <taxon>Actinomycetota</taxon>
        <taxon>Actinomycetes</taxon>
        <taxon>Micrococcales</taxon>
        <taxon>Micrococcaceae</taxon>
        <taxon>Rothia</taxon>
    </lineage>
</organism>
<dbReference type="InterPro" id="IPR017918">
    <property type="entry name" value="N-reg_PII_CS"/>
</dbReference>
<reference evidence="3" key="1">
    <citation type="journal article" date="2019" name="Int. J. Syst. Evol. Microbiol.">
        <title>The Global Catalogue of Microorganisms (GCM) 10K type strain sequencing project: providing services to taxonomists for standard genome sequencing and annotation.</title>
        <authorList>
            <consortium name="The Broad Institute Genomics Platform"/>
            <consortium name="The Broad Institute Genome Sequencing Center for Infectious Disease"/>
            <person name="Wu L."/>
            <person name="Ma J."/>
        </authorList>
    </citation>
    <scope>NUCLEOTIDE SEQUENCE [LARGE SCALE GENOMIC DNA]</scope>
    <source>
        <strain evidence="3">JCM 18541</strain>
    </source>
</reference>
<dbReference type="SUPFAM" id="SSF54913">
    <property type="entry name" value="GlnB-like"/>
    <property type="match status" value="1"/>
</dbReference>
<dbReference type="InterPro" id="IPR002187">
    <property type="entry name" value="N-reg_PII"/>
</dbReference>
<accession>A0ABP9BCA2</accession>
<dbReference type="PRINTS" id="PR00340">
    <property type="entry name" value="PIIGLNB"/>
</dbReference>
<dbReference type="PANTHER" id="PTHR30115:SF11">
    <property type="entry name" value="NITROGEN REGULATORY PROTEIN P-II HOMOLOG"/>
    <property type="match status" value="1"/>
</dbReference>
<proteinExistence type="inferred from homology"/>
<dbReference type="PROSITE" id="PS00638">
    <property type="entry name" value="PII_GLNB_CTER"/>
    <property type="match status" value="1"/>
</dbReference>
<keyword evidence="3" id="KW-1185">Reference proteome</keyword>